<dbReference type="GO" id="GO:0005739">
    <property type="term" value="C:mitochondrion"/>
    <property type="evidence" value="ECO:0007669"/>
    <property type="project" value="TreeGrafter"/>
</dbReference>
<dbReference type="Proteomes" id="UP000186594">
    <property type="component" value="Unassembled WGS sequence"/>
</dbReference>
<evidence type="ECO:0000313" key="4">
    <source>
        <dbReference type="EMBL" id="OLL22947.1"/>
    </source>
</evidence>
<reference evidence="4 5" key="1">
    <citation type="submission" date="2016-04" db="EMBL/GenBank/DDBJ databases">
        <title>Evolutionary innovation and constraint leading to complex multicellularity in the Ascomycota.</title>
        <authorList>
            <person name="Cisse O."/>
            <person name="Nguyen A."/>
            <person name="Hewitt D.A."/>
            <person name="Jedd G."/>
            <person name="Stajich J.E."/>
        </authorList>
    </citation>
    <scope>NUCLEOTIDE SEQUENCE [LARGE SCALE GENOMIC DNA]</scope>
    <source>
        <strain evidence="4 5">DAH-3</strain>
    </source>
</reference>
<accession>A0A1U7LJW8</accession>
<dbReference type="GO" id="GO:0000266">
    <property type="term" value="P:mitochondrial fission"/>
    <property type="evidence" value="ECO:0007669"/>
    <property type="project" value="TreeGrafter"/>
</dbReference>
<dbReference type="PANTHER" id="PTHR11001:SF2">
    <property type="entry name" value="MITOCHONDRIAL FISSION PROCESS PROTEIN 1"/>
    <property type="match status" value="1"/>
</dbReference>
<dbReference type="InterPro" id="IPR019560">
    <property type="entry name" value="Mitochondrial_18_kDa_protein"/>
</dbReference>
<comment type="caution">
    <text evidence="4">The sequence shown here is derived from an EMBL/GenBank/DDBJ whole genome shotgun (WGS) entry which is preliminary data.</text>
</comment>
<evidence type="ECO:0000256" key="2">
    <source>
        <dbReference type="ARBA" id="ARBA00017835"/>
    </source>
</evidence>
<proteinExistence type="inferred from homology"/>
<keyword evidence="5" id="KW-1185">Reference proteome</keyword>
<dbReference type="OMA" id="DVFTWQM"/>
<comment type="similarity">
    <text evidence="1">Belongs to the MTFP1 family.</text>
</comment>
<gene>
    <name evidence="4" type="ORF">NEOLI_004546</name>
</gene>
<evidence type="ECO:0000256" key="3">
    <source>
        <dbReference type="ARBA" id="ARBA00029631"/>
    </source>
</evidence>
<dbReference type="AlphaFoldDB" id="A0A1U7LJW8"/>
<name>A0A1U7LJW8_NEOID</name>
<protein>
    <recommendedName>
        <fullName evidence="2">Mitochondrial fission process protein 1</fullName>
    </recommendedName>
    <alternativeName>
        <fullName evidence="3">Mitochondrial 18 kDa protein</fullName>
    </alternativeName>
</protein>
<evidence type="ECO:0000313" key="5">
    <source>
        <dbReference type="Proteomes" id="UP000186594"/>
    </source>
</evidence>
<dbReference type="EMBL" id="LXFE01002552">
    <property type="protein sequence ID" value="OLL22947.1"/>
    <property type="molecule type" value="Genomic_DNA"/>
</dbReference>
<dbReference type="PANTHER" id="PTHR11001">
    <property type="entry name" value="MITOCHONDRIAL FISSION PROCESS PROTEIN 1"/>
    <property type="match status" value="1"/>
</dbReference>
<dbReference type="OrthoDB" id="424969at2759"/>
<evidence type="ECO:0000256" key="1">
    <source>
        <dbReference type="ARBA" id="ARBA00009224"/>
    </source>
</evidence>
<organism evidence="4 5">
    <name type="scientific">Neolecta irregularis (strain DAH-3)</name>
    <dbReference type="NCBI Taxonomy" id="1198029"/>
    <lineage>
        <taxon>Eukaryota</taxon>
        <taxon>Fungi</taxon>
        <taxon>Dikarya</taxon>
        <taxon>Ascomycota</taxon>
        <taxon>Taphrinomycotina</taxon>
        <taxon>Neolectales</taxon>
        <taxon>Neolectaceae</taxon>
        <taxon>Neolecta</taxon>
    </lineage>
</organism>
<dbReference type="Pfam" id="PF10558">
    <property type="entry name" value="MTP18"/>
    <property type="match status" value="2"/>
</dbReference>
<sequence>MPNESLSQQLSAEIHEEAQDIACGRVDSLETNARYLAYFSRLKTALVTSSRYVAYSSDIGEAFRPVVSPYIVKGAYGLSWLYVGGDIAYEGYKANLQNKPLLPAMVERGVFQVLASMALPAFTIHTAVKYSTLYVFNNVKNAKAKTWGPTVVGLGIVPILPFLFDEPVEKALHFANTKLEKEFGINVGKGHKEL</sequence>